<dbReference type="AlphaFoldDB" id="A0A0B6AQI4"/>
<reference evidence="1 2" key="1">
    <citation type="journal article" date="2015" name="Genome Announc.">
        <title>Complete genome sequences for 35 biothreat assay-relevant bacillus species.</title>
        <authorList>
            <person name="Johnson S.L."/>
            <person name="Daligault H.E."/>
            <person name="Davenport K.W."/>
            <person name="Jaissle J."/>
            <person name="Frey K.G."/>
            <person name="Ladner J.T."/>
            <person name="Broomall S.M."/>
            <person name="Bishop-Lilly K.A."/>
            <person name="Bruce D.C."/>
            <person name="Gibbons H.S."/>
            <person name="Coyne S.R."/>
            <person name="Lo C.C."/>
            <person name="Meincke L."/>
            <person name="Munk A.C."/>
            <person name="Koroleva G.I."/>
            <person name="Rosenzweig C.N."/>
            <person name="Palacios G.F."/>
            <person name="Redden C.L."/>
            <person name="Minogue T.D."/>
            <person name="Chain P.S."/>
        </authorList>
    </citation>
    <scope>NUCLEOTIDE SEQUENCE [LARGE SCALE GENOMIC DNA]</scope>
    <source>
        <strain evidence="2">ATCC 14581 / DSM 32 / JCM 2506 / NBRC 15308 / NCIMB 9376 / NCTC 10342 / NRRL B-14308 / VKM B-512</strain>
    </source>
</reference>
<dbReference type="HOGENOM" id="CLU_3304814_0_0_9"/>
<accession>A0A0B6AQI4</accession>
<evidence type="ECO:0000313" key="2">
    <source>
        <dbReference type="Proteomes" id="UP000031829"/>
    </source>
</evidence>
<evidence type="ECO:0000313" key="1">
    <source>
        <dbReference type="EMBL" id="AJI23377.1"/>
    </source>
</evidence>
<dbReference type="Proteomes" id="UP000031829">
    <property type="component" value="Chromosome"/>
</dbReference>
<organism evidence="1 2">
    <name type="scientific">Priestia megaterium (strain ATCC 14581 / DSM 32 / CCUG 1817 / JCM 2506 / NBRC 15308 / NCIMB 9376 / NCTC 10342 / NRRL B-14308 / VKM B-512 / Ford 19)</name>
    <name type="common">Bacillus megaterium</name>
    <dbReference type="NCBI Taxonomy" id="1348623"/>
    <lineage>
        <taxon>Bacteria</taxon>
        <taxon>Bacillati</taxon>
        <taxon>Bacillota</taxon>
        <taxon>Bacilli</taxon>
        <taxon>Bacillales</taxon>
        <taxon>Bacillaceae</taxon>
        <taxon>Priestia</taxon>
    </lineage>
</organism>
<sequence>MPQSKQTKKINAKEEFSAEFVVHQAPKPEDYIQPKRVNK</sequence>
<name>A0A0B6AQI4_PRIM2</name>
<protein>
    <submittedName>
        <fullName evidence="1">Uncharacterized protein</fullName>
    </submittedName>
</protein>
<dbReference type="KEGG" id="bmeg:BG04_944"/>
<proteinExistence type="predicted"/>
<dbReference type="EMBL" id="CP009920">
    <property type="protein sequence ID" value="AJI23377.1"/>
    <property type="molecule type" value="Genomic_DNA"/>
</dbReference>
<gene>
    <name evidence="1" type="ORF">BG04_944</name>
</gene>